<sequence length="237" mass="27140">MDRDPHNLGQIFKRLQFYQPVILLVLALGLGVFALRAHLQFAALARDGVEARAEVLARQFRQQPSRYSGWRAPTVRIRYHPEGMPEPLTQRKSVGRPFYDQLRVGGQVRIRYSASAPHVVSVDPYRERRLRMLLTGVAGAVMLGALGFTAWTMKRRLPHFRALRHGERRLARVSARRSSNVYQGKQRLHVLEWQDSEGQTGTSQPETRRRLAKVAVGSEIMVRIDPKTGRGWWDAQV</sequence>
<keyword evidence="1" id="KW-1133">Transmembrane helix</keyword>
<comment type="caution">
    <text evidence="2">The sequence shown here is derived from an EMBL/GenBank/DDBJ whole genome shotgun (WGS) entry which is preliminary data.</text>
</comment>
<keyword evidence="1" id="KW-0472">Membrane</keyword>
<gene>
    <name evidence="2" type="ORF">PUT78_21740</name>
</gene>
<keyword evidence="3" id="KW-1185">Reference proteome</keyword>
<organism evidence="2 3">
    <name type="scientific">Roseinatronobacter alkalisoli</name>
    <dbReference type="NCBI Taxonomy" id="3028235"/>
    <lineage>
        <taxon>Bacteria</taxon>
        <taxon>Pseudomonadati</taxon>
        <taxon>Pseudomonadota</taxon>
        <taxon>Alphaproteobacteria</taxon>
        <taxon>Rhodobacterales</taxon>
        <taxon>Paracoccaceae</taxon>
        <taxon>Roseinatronobacter</taxon>
    </lineage>
</organism>
<keyword evidence="1" id="KW-0812">Transmembrane</keyword>
<feature type="transmembrane region" description="Helical" evidence="1">
    <location>
        <begin position="21"/>
        <end position="39"/>
    </location>
</feature>
<evidence type="ECO:0000313" key="3">
    <source>
        <dbReference type="Proteomes" id="UP001431784"/>
    </source>
</evidence>
<evidence type="ECO:0000313" key="2">
    <source>
        <dbReference type="EMBL" id="MDD7973687.1"/>
    </source>
</evidence>
<proteinExistence type="predicted"/>
<dbReference type="RefSeq" id="WP_274354350.1">
    <property type="nucleotide sequence ID" value="NZ_JAQZSM010000048.1"/>
</dbReference>
<evidence type="ECO:0000256" key="1">
    <source>
        <dbReference type="SAM" id="Phobius"/>
    </source>
</evidence>
<protein>
    <submittedName>
        <fullName evidence="2">DUF3592 domain-containing protein</fullName>
    </submittedName>
</protein>
<feature type="transmembrane region" description="Helical" evidence="1">
    <location>
        <begin position="132"/>
        <end position="151"/>
    </location>
</feature>
<name>A0ABT5TEY9_9RHOB</name>
<reference evidence="2" key="1">
    <citation type="submission" date="2023-02" db="EMBL/GenBank/DDBJ databases">
        <title>Description of Roseinatronobacter alkalisoli sp. nov., an alkaliphilic bacerium isolated from soda soil.</title>
        <authorList>
            <person name="Wei W."/>
        </authorList>
    </citation>
    <scope>NUCLEOTIDE SEQUENCE</scope>
    <source>
        <strain evidence="2">HJB301</strain>
    </source>
</reference>
<dbReference type="Proteomes" id="UP001431784">
    <property type="component" value="Unassembled WGS sequence"/>
</dbReference>
<dbReference type="EMBL" id="JAQZSM010000048">
    <property type="protein sequence ID" value="MDD7973687.1"/>
    <property type="molecule type" value="Genomic_DNA"/>
</dbReference>
<accession>A0ABT5TEY9</accession>